<dbReference type="InterPro" id="IPR005325">
    <property type="entry name" value="DUF308_memb"/>
</dbReference>
<feature type="transmembrane region" description="Helical" evidence="1">
    <location>
        <begin position="91"/>
        <end position="110"/>
    </location>
</feature>
<organism evidence="2 3">
    <name type="scientific">Enterococcus lemanii</name>
    <dbReference type="NCBI Taxonomy" id="1159752"/>
    <lineage>
        <taxon>Bacteria</taxon>
        <taxon>Bacillati</taxon>
        <taxon>Bacillota</taxon>
        <taxon>Bacilli</taxon>
        <taxon>Lactobacillales</taxon>
        <taxon>Enterococcaceae</taxon>
        <taxon>Enterococcus</taxon>
    </lineage>
</organism>
<keyword evidence="1" id="KW-0472">Membrane</keyword>
<dbReference type="Proteomes" id="UP001595969">
    <property type="component" value="Unassembled WGS sequence"/>
</dbReference>
<sequence length="184" mass="20514">MRIISQVLESETWIRQLFLLGFGIYLILFPNLGLQLLLLAVVILCIVLGAYNIFRFFLNQKKTAGYTGFALLGGIQIVIGVFLYLNLASASALSIMLFALFLIFNGMLDLKDYWQTTDKKNLYSKVSLLLMVLNILLGIILVASPFHFLAAQPVFIGLALIVINGIDLYKGKYLKQNDGGTNNE</sequence>
<dbReference type="PANTHER" id="PTHR34989">
    <property type="entry name" value="PROTEIN HDED"/>
    <property type="match status" value="1"/>
</dbReference>
<dbReference type="EMBL" id="JBHSGS010000010">
    <property type="protein sequence ID" value="MFC4718505.1"/>
    <property type="molecule type" value="Genomic_DNA"/>
</dbReference>
<accession>A0ABV9MUN4</accession>
<proteinExistence type="predicted"/>
<keyword evidence="1" id="KW-0812">Transmembrane</keyword>
<dbReference type="InterPro" id="IPR052712">
    <property type="entry name" value="Acid_resist_chaperone_HdeD"/>
</dbReference>
<dbReference type="PANTHER" id="PTHR34989:SF1">
    <property type="entry name" value="PROTEIN HDED"/>
    <property type="match status" value="1"/>
</dbReference>
<keyword evidence="3" id="KW-1185">Reference proteome</keyword>
<keyword evidence="1" id="KW-1133">Transmembrane helix</keyword>
<evidence type="ECO:0000256" key="1">
    <source>
        <dbReference type="SAM" id="Phobius"/>
    </source>
</evidence>
<comment type="caution">
    <text evidence="2">The sequence shown here is derived from an EMBL/GenBank/DDBJ whole genome shotgun (WGS) entry which is preliminary data.</text>
</comment>
<name>A0ABV9MUN4_9ENTE</name>
<feature type="transmembrane region" description="Helical" evidence="1">
    <location>
        <begin position="12"/>
        <end position="28"/>
    </location>
</feature>
<dbReference type="RefSeq" id="WP_204654030.1">
    <property type="nucleotide sequence ID" value="NZ_JAFBFD010000018.1"/>
</dbReference>
<feature type="transmembrane region" description="Helical" evidence="1">
    <location>
        <begin position="34"/>
        <end position="54"/>
    </location>
</feature>
<reference evidence="3" key="1">
    <citation type="journal article" date="2019" name="Int. J. Syst. Evol. Microbiol.">
        <title>The Global Catalogue of Microorganisms (GCM) 10K type strain sequencing project: providing services to taxonomists for standard genome sequencing and annotation.</title>
        <authorList>
            <consortium name="The Broad Institute Genomics Platform"/>
            <consortium name="The Broad Institute Genome Sequencing Center for Infectious Disease"/>
            <person name="Wu L."/>
            <person name="Ma J."/>
        </authorList>
    </citation>
    <scope>NUCLEOTIDE SEQUENCE [LARGE SCALE GENOMIC DNA]</scope>
    <source>
        <strain evidence="3">CGMCC 1.19032</strain>
    </source>
</reference>
<feature type="transmembrane region" description="Helical" evidence="1">
    <location>
        <begin position="122"/>
        <end position="143"/>
    </location>
</feature>
<dbReference type="Pfam" id="PF03729">
    <property type="entry name" value="DUF308"/>
    <property type="match status" value="1"/>
</dbReference>
<feature type="transmembrane region" description="Helical" evidence="1">
    <location>
        <begin position="66"/>
        <end position="85"/>
    </location>
</feature>
<evidence type="ECO:0000313" key="2">
    <source>
        <dbReference type="EMBL" id="MFC4718505.1"/>
    </source>
</evidence>
<protein>
    <submittedName>
        <fullName evidence="2">DUF308 domain-containing protein</fullName>
    </submittedName>
</protein>
<gene>
    <name evidence="2" type="ORF">ACFO5I_01920</name>
</gene>
<feature type="transmembrane region" description="Helical" evidence="1">
    <location>
        <begin position="149"/>
        <end position="169"/>
    </location>
</feature>
<evidence type="ECO:0000313" key="3">
    <source>
        <dbReference type="Proteomes" id="UP001595969"/>
    </source>
</evidence>